<evidence type="ECO:0008006" key="5">
    <source>
        <dbReference type="Google" id="ProtNLM"/>
    </source>
</evidence>
<keyword evidence="2" id="KW-1133">Transmembrane helix</keyword>
<feature type="compositionally biased region" description="Basic residues" evidence="1">
    <location>
        <begin position="271"/>
        <end position="280"/>
    </location>
</feature>
<dbReference type="EMBL" id="MCGE01000003">
    <property type="protein sequence ID" value="ORZ23430.1"/>
    <property type="molecule type" value="Genomic_DNA"/>
</dbReference>
<protein>
    <recommendedName>
        <fullName evidence="5">GRAM domain-containing protein</fullName>
    </recommendedName>
</protein>
<evidence type="ECO:0000313" key="4">
    <source>
        <dbReference type="Proteomes" id="UP000193560"/>
    </source>
</evidence>
<dbReference type="Proteomes" id="UP000193560">
    <property type="component" value="Unassembled WGS sequence"/>
</dbReference>
<feature type="compositionally biased region" description="Low complexity" evidence="1">
    <location>
        <begin position="447"/>
        <end position="490"/>
    </location>
</feature>
<sequence>MSHSSSPPIINDFTKPGRSSSTSLPANGPPSSSSSSLPPPLPSRDRGVGAMAGMSKSSSSLLKQPSGVVQSPDQLDVYYAHLQKHVRVVKRKNPYFMPIPARGNFQKISSDGTASTDWLEYLKAWVHYIIQSAASDRIDDQLEPFSYEIMKSGCDRLYRLGMPLMEPMQNMVRIYEWQNVPLTGGIFSAYLFLWWMDLLAVSLCIGLALFVTSVRLQSFVVLGMEAMGDDMDDDDSYDDNQSQKDSDTLTGTKDEDSDDNDGDGTLNATGKAKKNKNKKNWRKRFGRATSDIFTLSYSGCEASSGTTPAPESKSVKEWRTEITTNYGPTAQLLVLDIVDKLERMKNLVTWKRPAKTRALLILLVFGAFGLFYVPYGYITKSLFFWIGMEFFVLQYLRTTYPRYRRLFNIIDWILWGVPNDAQYAMEVIRLSRHSNPFEQNDVPAKRQQQQQGHVPSSSPSSSSSSLPLSTPSSSSTQQQHQQQSTVANQQQDREIKPFPGDRSASLPELPSVKRNSVNTDNEEEKSNDGNDNSIDSSTGERKKYGKAISTTATLATMMASTAVGQFKQLIDDKLEKDVGDKDDEKKPAPATKYKNCLSYGCMYQGSIPGRLFILEKGFQFRSSRLTGSKIFVDFDWQDLVSVRKTKSMDAFVFHTNGLDIHLSDGQVLSFDNVIKRDECFTNLVSSGEHW</sequence>
<feature type="region of interest" description="Disordered" evidence="1">
    <location>
        <begin position="1"/>
        <end position="67"/>
    </location>
</feature>
<name>A0A1X2IWL6_9FUNG</name>
<feature type="transmembrane region" description="Helical" evidence="2">
    <location>
        <begin position="358"/>
        <end position="376"/>
    </location>
</feature>
<dbReference type="PANTHER" id="PTHR37402:SF1">
    <property type="entry name" value="GRAM DOMAIN-CONTAINING PROTEIN 4"/>
    <property type="match status" value="1"/>
</dbReference>
<dbReference type="InterPro" id="IPR011993">
    <property type="entry name" value="PH-like_dom_sf"/>
</dbReference>
<feature type="compositionally biased region" description="Low complexity" evidence="1">
    <location>
        <begin position="49"/>
        <end position="63"/>
    </location>
</feature>
<dbReference type="InterPro" id="IPR021709">
    <property type="entry name" value="DUF3292"/>
</dbReference>
<dbReference type="AlphaFoldDB" id="A0A1X2IWL6"/>
<dbReference type="InterPro" id="IPR037847">
    <property type="entry name" value="GRAMDC4"/>
</dbReference>
<comment type="caution">
    <text evidence="3">The sequence shown here is derived from an EMBL/GenBank/DDBJ whole genome shotgun (WGS) entry which is preliminary data.</text>
</comment>
<dbReference type="Gene3D" id="2.30.29.30">
    <property type="entry name" value="Pleckstrin-homology domain (PH domain)/Phosphotyrosine-binding domain (PTB)"/>
    <property type="match status" value="1"/>
</dbReference>
<dbReference type="STRING" id="90262.A0A1X2IWL6"/>
<keyword evidence="4" id="KW-1185">Reference proteome</keyword>
<dbReference type="PANTHER" id="PTHR37402">
    <property type="entry name" value="GRAM DOMAIN-CONTAINING PROTEIN 4"/>
    <property type="match status" value="1"/>
</dbReference>
<gene>
    <name evidence="3" type="ORF">BCR42DRAFT_447121</name>
</gene>
<organism evidence="3 4">
    <name type="scientific">Absidia repens</name>
    <dbReference type="NCBI Taxonomy" id="90262"/>
    <lineage>
        <taxon>Eukaryota</taxon>
        <taxon>Fungi</taxon>
        <taxon>Fungi incertae sedis</taxon>
        <taxon>Mucoromycota</taxon>
        <taxon>Mucoromycotina</taxon>
        <taxon>Mucoromycetes</taxon>
        <taxon>Mucorales</taxon>
        <taxon>Cunninghamellaceae</taxon>
        <taxon>Absidia</taxon>
    </lineage>
</organism>
<evidence type="ECO:0000313" key="3">
    <source>
        <dbReference type="EMBL" id="ORZ23430.1"/>
    </source>
</evidence>
<proteinExistence type="predicted"/>
<evidence type="ECO:0000256" key="1">
    <source>
        <dbReference type="SAM" id="MobiDB-lite"/>
    </source>
</evidence>
<reference evidence="3 4" key="1">
    <citation type="submission" date="2016-07" db="EMBL/GenBank/DDBJ databases">
        <title>Pervasive Adenine N6-methylation of Active Genes in Fungi.</title>
        <authorList>
            <consortium name="DOE Joint Genome Institute"/>
            <person name="Mondo S.J."/>
            <person name="Dannebaum R.O."/>
            <person name="Kuo R.C."/>
            <person name="Labutti K."/>
            <person name="Haridas S."/>
            <person name="Kuo A."/>
            <person name="Salamov A."/>
            <person name="Ahrendt S.R."/>
            <person name="Lipzen A."/>
            <person name="Sullivan W."/>
            <person name="Andreopoulos W.B."/>
            <person name="Clum A."/>
            <person name="Lindquist E."/>
            <person name="Daum C."/>
            <person name="Ramamoorthy G.K."/>
            <person name="Gryganskyi A."/>
            <person name="Culley D."/>
            <person name="Magnuson J.K."/>
            <person name="James T.Y."/>
            <person name="O'Malley M.A."/>
            <person name="Stajich J.E."/>
            <person name="Spatafora J.W."/>
            <person name="Visel A."/>
            <person name="Grigoriev I.V."/>
        </authorList>
    </citation>
    <scope>NUCLEOTIDE SEQUENCE [LARGE SCALE GENOMIC DNA]</scope>
    <source>
        <strain evidence="3 4">NRRL 1336</strain>
    </source>
</reference>
<dbReference type="Pfam" id="PF11696">
    <property type="entry name" value="DUF3292"/>
    <property type="match status" value="1"/>
</dbReference>
<dbReference type="GO" id="GO:0006915">
    <property type="term" value="P:apoptotic process"/>
    <property type="evidence" value="ECO:0007669"/>
    <property type="project" value="InterPro"/>
</dbReference>
<keyword evidence="2" id="KW-0472">Membrane</keyword>
<dbReference type="OrthoDB" id="1708389at2759"/>
<evidence type="ECO:0000256" key="2">
    <source>
        <dbReference type="SAM" id="Phobius"/>
    </source>
</evidence>
<feature type="transmembrane region" description="Helical" evidence="2">
    <location>
        <begin position="192"/>
        <end position="214"/>
    </location>
</feature>
<feature type="region of interest" description="Disordered" evidence="1">
    <location>
        <begin position="232"/>
        <end position="280"/>
    </location>
</feature>
<accession>A0A1X2IWL6</accession>
<feature type="region of interest" description="Disordered" evidence="1">
    <location>
        <begin position="438"/>
        <end position="542"/>
    </location>
</feature>
<keyword evidence="2" id="KW-0812">Transmembrane</keyword>